<name>A0A1I4ELT7_9HYPH</name>
<dbReference type="Proteomes" id="UP000323300">
    <property type="component" value="Unassembled WGS sequence"/>
</dbReference>
<dbReference type="SUPFAM" id="SSF53756">
    <property type="entry name" value="UDP-Glycosyltransferase/glycogen phosphorylase"/>
    <property type="match status" value="1"/>
</dbReference>
<dbReference type="Pfam" id="PF00534">
    <property type="entry name" value="Glycos_transf_1"/>
    <property type="match status" value="1"/>
</dbReference>
<organism evidence="2 3">
    <name type="scientific">Neomesorhizobium albiziae</name>
    <dbReference type="NCBI Taxonomy" id="335020"/>
    <lineage>
        <taxon>Bacteria</taxon>
        <taxon>Pseudomonadati</taxon>
        <taxon>Pseudomonadota</taxon>
        <taxon>Alphaproteobacteria</taxon>
        <taxon>Hyphomicrobiales</taxon>
        <taxon>Phyllobacteriaceae</taxon>
        <taxon>Neomesorhizobium</taxon>
    </lineage>
</organism>
<evidence type="ECO:0000259" key="1">
    <source>
        <dbReference type="Pfam" id="PF00534"/>
    </source>
</evidence>
<evidence type="ECO:0000313" key="3">
    <source>
        <dbReference type="Proteomes" id="UP000323300"/>
    </source>
</evidence>
<dbReference type="CDD" id="cd03801">
    <property type="entry name" value="GT4_PimA-like"/>
    <property type="match status" value="1"/>
</dbReference>
<feature type="domain" description="Glycosyl transferase family 1" evidence="1">
    <location>
        <begin position="259"/>
        <end position="406"/>
    </location>
</feature>
<dbReference type="OrthoDB" id="9807414at2"/>
<keyword evidence="3" id="KW-1185">Reference proteome</keyword>
<accession>A0A1I4ELT7</accession>
<reference evidence="2 3" key="1">
    <citation type="submission" date="2016-10" db="EMBL/GenBank/DDBJ databases">
        <authorList>
            <person name="Varghese N."/>
            <person name="Submissions S."/>
        </authorList>
    </citation>
    <scope>NUCLEOTIDE SEQUENCE [LARGE SCALE GENOMIC DNA]</scope>
    <source>
        <strain evidence="2 3">DSM 21822</strain>
    </source>
</reference>
<dbReference type="PANTHER" id="PTHR12526">
    <property type="entry name" value="GLYCOSYLTRANSFERASE"/>
    <property type="match status" value="1"/>
</dbReference>
<proteinExistence type="predicted"/>
<gene>
    <name evidence="2" type="ORF">SAMN04488498_12814</name>
</gene>
<keyword evidence="2" id="KW-0808">Transferase</keyword>
<dbReference type="PANTHER" id="PTHR12526:SF630">
    <property type="entry name" value="GLYCOSYLTRANSFERASE"/>
    <property type="match status" value="1"/>
</dbReference>
<sequence length="435" mass="47210">MSANSVPATALPNRIPRAALLLSSIGRPIDQVVIINDASVAKGGATEMVLKTLRLLEERGIRALLICGDDGKGFSGAATKVEPVGGVHIADAALPFSIVNGLYNYHAAKCISRWIEAHDTPGTIYHLHGWSKILSPSTFSALRPVMRRVVVHAHDFFLVCPNGGYFDYQAGSPCERTPLSLECLVTNCDRRNRAQKLWRSARQFVRRGLVRFEPKQIGAVLAVHDGMLAHLSRGGIDIQCLRVLRNPVEPWQGLRVRAEHNRDFIFIGRLEADKGPDLLARAAQQAAVPVRFIGDGPLANDIASIYPGSARLGRLSLNAIMEELKTARLLVMPSRTRETFGLAAFEAMTAGVPVMVPSFAMIAAEIAAENFGITVNPYDVGALAAMLHRLARDDAIVCAMSKAAYSRSGQFAPSSAEWLDQLLGIYAEVLHAAHQ</sequence>
<evidence type="ECO:0000313" key="2">
    <source>
        <dbReference type="EMBL" id="SFL06708.1"/>
    </source>
</evidence>
<protein>
    <submittedName>
        <fullName evidence="2">Glycosyltransferase involved in cell wall bisynthesis</fullName>
    </submittedName>
</protein>
<dbReference type="InterPro" id="IPR001296">
    <property type="entry name" value="Glyco_trans_1"/>
</dbReference>
<dbReference type="AlphaFoldDB" id="A0A1I4ELT7"/>
<dbReference type="Gene3D" id="3.40.50.2000">
    <property type="entry name" value="Glycogen Phosphorylase B"/>
    <property type="match status" value="2"/>
</dbReference>
<dbReference type="GO" id="GO:0016757">
    <property type="term" value="F:glycosyltransferase activity"/>
    <property type="evidence" value="ECO:0007669"/>
    <property type="project" value="InterPro"/>
</dbReference>
<dbReference type="EMBL" id="FOSL01000028">
    <property type="protein sequence ID" value="SFL06708.1"/>
    <property type="molecule type" value="Genomic_DNA"/>
</dbReference>